<dbReference type="SUPFAM" id="SSF51905">
    <property type="entry name" value="FAD/NAD(P)-binding domain"/>
    <property type="match status" value="1"/>
</dbReference>
<evidence type="ECO:0000256" key="5">
    <source>
        <dbReference type="ARBA" id="ARBA00023002"/>
    </source>
</evidence>
<dbReference type="Gene3D" id="3.50.50.100">
    <property type="match status" value="1"/>
</dbReference>
<evidence type="ECO:0000313" key="9">
    <source>
        <dbReference type="EMBL" id="MFC4534671.1"/>
    </source>
</evidence>
<accession>A0ABV9CMZ6</accession>
<keyword evidence="7" id="KW-1133">Transmembrane helix</keyword>
<keyword evidence="7" id="KW-0812">Transmembrane</keyword>
<evidence type="ECO:0000256" key="7">
    <source>
        <dbReference type="SAM" id="Phobius"/>
    </source>
</evidence>
<evidence type="ECO:0000256" key="2">
    <source>
        <dbReference type="ARBA" id="ARBA00005272"/>
    </source>
</evidence>
<organism evidence="9 10">
    <name type="scientific">Sphaerisporangium dianthi</name>
    <dbReference type="NCBI Taxonomy" id="1436120"/>
    <lineage>
        <taxon>Bacteria</taxon>
        <taxon>Bacillati</taxon>
        <taxon>Actinomycetota</taxon>
        <taxon>Actinomycetes</taxon>
        <taxon>Streptosporangiales</taxon>
        <taxon>Streptosporangiaceae</taxon>
        <taxon>Sphaerisporangium</taxon>
    </lineage>
</organism>
<keyword evidence="4" id="KW-0274">FAD</keyword>
<evidence type="ECO:0000259" key="8">
    <source>
        <dbReference type="Pfam" id="PF07992"/>
    </source>
</evidence>
<dbReference type="EC" id="1.6.5.-" evidence="9"/>
<dbReference type="GO" id="GO:0016491">
    <property type="term" value="F:oxidoreductase activity"/>
    <property type="evidence" value="ECO:0007669"/>
    <property type="project" value="UniProtKB-KW"/>
</dbReference>
<keyword evidence="10" id="KW-1185">Reference proteome</keyword>
<feature type="transmembrane region" description="Helical" evidence="7">
    <location>
        <begin position="6"/>
        <end position="27"/>
    </location>
</feature>
<dbReference type="PRINTS" id="PR00368">
    <property type="entry name" value="FADPNR"/>
</dbReference>
<dbReference type="EMBL" id="JBHSFP010000024">
    <property type="protein sequence ID" value="MFC4534671.1"/>
    <property type="molecule type" value="Genomic_DNA"/>
</dbReference>
<dbReference type="InterPro" id="IPR023753">
    <property type="entry name" value="FAD/NAD-binding_dom"/>
</dbReference>
<sequence length="415" mass="43621">MAATHGQHSILVLGAGYTGLMAAIRLARRTRRLGVRVVLVNPADRFTERLRMHQIASGQRLAERSIPDMVAGTGIAFVQGWATGIDAGARRVTVRTGADEERTLAYDTLVYAIGSVTRMDAVPGVSAHAFTLDSPKAAARLSARLAEIARDGGTVVVGGNGLTGVEAATEIAESHPRLRVVLIGRDRPGRMMGERARAHLDRALARLGVLSRSGAEITKVLPDAVELAGGELVPAGACVWTTGFEAAPLAADAGIAVDGHGRIVVDATLRSVSHPSIYAVGDSAAIRQEFGVLHGTCQSGIPSGAHAADSIARRLRGREAAPFRFGYIHQPVSLGRKDAVIQFTHADDTPRRLYLAGRLAVLYKEAVSASPPLTFRLSRRFSVPALMIGARPSRPGGRASGRESGGGRTAREGAA</sequence>
<evidence type="ECO:0000256" key="4">
    <source>
        <dbReference type="ARBA" id="ARBA00022827"/>
    </source>
</evidence>
<proteinExistence type="inferred from homology"/>
<name>A0ABV9CMZ6_9ACTN</name>
<keyword evidence="5 9" id="KW-0560">Oxidoreductase</keyword>
<reference evidence="10" key="1">
    <citation type="journal article" date="2019" name="Int. J. Syst. Evol. Microbiol.">
        <title>The Global Catalogue of Microorganisms (GCM) 10K type strain sequencing project: providing services to taxonomists for standard genome sequencing and annotation.</title>
        <authorList>
            <consortium name="The Broad Institute Genomics Platform"/>
            <consortium name="The Broad Institute Genome Sequencing Center for Infectious Disease"/>
            <person name="Wu L."/>
            <person name="Ma J."/>
        </authorList>
    </citation>
    <scope>NUCLEOTIDE SEQUENCE [LARGE SCALE GENOMIC DNA]</scope>
    <source>
        <strain evidence="10">CGMCC 4.7132</strain>
    </source>
</reference>
<comment type="similarity">
    <text evidence="2">Belongs to the NADH dehydrogenase family.</text>
</comment>
<comment type="caution">
    <text evidence="9">The sequence shown here is derived from an EMBL/GenBank/DDBJ whole genome shotgun (WGS) entry which is preliminary data.</text>
</comment>
<dbReference type="Pfam" id="PF07992">
    <property type="entry name" value="Pyr_redox_2"/>
    <property type="match status" value="1"/>
</dbReference>
<comment type="cofactor">
    <cofactor evidence="1">
        <name>FAD</name>
        <dbReference type="ChEBI" id="CHEBI:57692"/>
    </cofactor>
</comment>
<feature type="region of interest" description="Disordered" evidence="6">
    <location>
        <begin position="388"/>
        <end position="415"/>
    </location>
</feature>
<evidence type="ECO:0000313" key="10">
    <source>
        <dbReference type="Proteomes" id="UP001596004"/>
    </source>
</evidence>
<dbReference type="PANTHER" id="PTHR42913">
    <property type="entry name" value="APOPTOSIS-INDUCING FACTOR 1"/>
    <property type="match status" value="1"/>
</dbReference>
<dbReference type="Proteomes" id="UP001596004">
    <property type="component" value="Unassembled WGS sequence"/>
</dbReference>
<dbReference type="InterPro" id="IPR036188">
    <property type="entry name" value="FAD/NAD-bd_sf"/>
</dbReference>
<evidence type="ECO:0000256" key="3">
    <source>
        <dbReference type="ARBA" id="ARBA00022630"/>
    </source>
</evidence>
<feature type="domain" description="FAD/NAD(P)-binding" evidence="8">
    <location>
        <begin position="9"/>
        <end position="298"/>
    </location>
</feature>
<protein>
    <submittedName>
        <fullName evidence="9">NAD(P)/FAD-dependent oxidoreductase</fullName>
        <ecNumber evidence="9">1.6.5.-</ecNumber>
    </submittedName>
</protein>
<dbReference type="PANTHER" id="PTHR42913:SF3">
    <property type="entry name" value="64 KDA MITOCHONDRIAL NADH DEHYDROGENASE (EUROFUNG)"/>
    <property type="match status" value="1"/>
</dbReference>
<gene>
    <name evidence="9" type="ORF">ACFO60_28270</name>
</gene>
<evidence type="ECO:0000256" key="1">
    <source>
        <dbReference type="ARBA" id="ARBA00001974"/>
    </source>
</evidence>
<dbReference type="RefSeq" id="WP_380845767.1">
    <property type="nucleotide sequence ID" value="NZ_JBHSFP010000024.1"/>
</dbReference>
<evidence type="ECO:0000256" key="6">
    <source>
        <dbReference type="SAM" id="MobiDB-lite"/>
    </source>
</evidence>
<dbReference type="PRINTS" id="PR00469">
    <property type="entry name" value="PNDRDTASEII"/>
</dbReference>
<dbReference type="InterPro" id="IPR051169">
    <property type="entry name" value="NADH-Q_oxidoreductase"/>
</dbReference>
<keyword evidence="7" id="KW-0472">Membrane</keyword>
<keyword evidence="3" id="KW-0285">Flavoprotein</keyword>